<dbReference type="PROSITE" id="PS50234">
    <property type="entry name" value="VWFA"/>
    <property type="match status" value="1"/>
</dbReference>
<evidence type="ECO:0000256" key="5">
    <source>
        <dbReference type="ARBA" id="ARBA00022525"/>
    </source>
</evidence>
<dbReference type="PROSITE" id="PS01132">
    <property type="entry name" value="ACTINS_ACT_LIKE"/>
    <property type="match status" value="1"/>
</dbReference>
<keyword evidence="8" id="KW-0067">ATP-binding</keyword>
<sequence>MEYGAEFTPEEPTDQYRTAFALHMNHISGVFQQIHAARNVELCFLIDATGSMSGHIAGVKNSIKKIVENLTKPIETVSFRDEPVAKNIRLAMVAYRDFCDTIRIETYEFSGKIEDFDKFLGNLKATGGGDGPEDVFGGIDAALNLSWDPQCGTKVIFHIGDAPCHGNEFHDGLADDHPKGDPNGRTHIDLFNRIREKEIHYYFGKITNDTDIMIRKFAEAYNEPIIDFNVKDVDKICESVSTAVATSIEEMTSYCPRNVKRNLRALTLTTDQQPERMCDEKVAALVVDNGSGMCKAGFAGDDAPRAVFPSIVGRPRHQGVMVGMGQKDSYVGDEAQSKRGILTLKYPIEHGIVTNWDDMEKIWHHTFYNELRVAPEEHPVLLTEAPLNPKANREKMTQIMFETFNTPAMYVAIQAVLSLYASGRTTGIVLDSGDGVTHTVPIYEGYALPHAILRLDLAGRDLTDYLMKILTERG</sequence>
<reference evidence="12 13" key="1">
    <citation type="journal article" date="2017" name="Curr. Biol.">
        <title>Genome architecture and evolution of a unichromosomal asexual nematode.</title>
        <authorList>
            <person name="Fradin H."/>
            <person name="Zegar C."/>
            <person name="Gutwein M."/>
            <person name="Lucas J."/>
            <person name="Kovtun M."/>
            <person name="Corcoran D."/>
            <person name="Baugh L.R."/>
            <person name="Kiontke K."/>
            <person name="Gunsalus K."/>
            <person name="Fitch D.H."/>
            <person name="Piano F."/>
        </authorList>
    </citation>
    <scope>NUCLEOTIDE SEQUENCE [LARGE SCALE GENOMIC DNA]</scope>
    <source>
        <strain evidence="12">PF1309</strain>
    </source>
</reference>
<comment type="caution">
    <text evidence="12">The sequence shown here is derived from an EMBL/GenBank/DDBJ whole genome shotgun (WGS) entry which is preliminary data.</text>
</comment>
<dbReference type="OrthoDB" id="10046508at2759"/>
<dbReference type="EMBL" id="LIAE01010472">
    <property type="protein sequence ID" value="PAV60344.1"/>
    <property type="molecule type" value="Genomic_DNA"/>
</dbReference>
<evidence type="ECO:0000256" key="3">
    <source>
        <dbReference type="ARBA" id="ARBA00006752"/>
    </source>
</evidence>
<feature type="domain" description="VWFA" evidence="11">
    <location>
        <begin position="41"/>
        <end position="244"/>
    </location>
</feature>
<dbReference type="Gene3D" id="2.30.36.70">
    <property type="entry name" value="Actin, Chain A, domain 2"/>
    <property type="match status" value="1"/>
</dbReference>
<dbReference type="GO" id="GO:0005737">
    <property type="term" value="C:cytoplasm"/>
    <property type="evidence" value="ECO:0007669"/>
    <property type="project" value="UniProtKB-SubCell"/>
</dbReference>
<keyword evidence="5" id="KW-0964">Secreted</keyword>
<dbReference type="Pfam" id="PF00022">
    <property type="entry name" value="Actin"/>
    <property type="match status" value="1"/>
</dbReference>
<dbReference type="FunFam" id="3.30.420.40:FF:000291">
    <property type="entry name" value="Actin, alpha skeletal muscle"/>
    <property type="match status" value="1"/>
</dbReference>
<dbReference type="Gene3D" id="3.30.420.40">
    <property type="match status" value="2"/>
</dbReference>
<evidence type="ECO:0000256" key="2">
    <source>
        <dbReference type="ARBA" id="ARBA00004613"/>
    </source>
</evidence>
<name>A0A2A2JFE2_9BILA</name>
<evidence type="ECO:0000256" key="8">
    <source>
        <dbReference type="ARBA" id="ARBA00022840"/>
    </source>
</evidence>
<organism evidence="12 13">
    <name type="scientific">Diploscapter pachys</name>
    <dbReference type="NCBI Taxonomy" id="2018661"/>
    <lineage>
        <taxon>Eukaryota</taxon>
        <taxon>Metazoa</taxon>
        <taxon>Ecdysozoa</taxon>
        <taxon>Nematoda</taxon>
        <taxon>Chromadorea</taxon>
        <taxon>Rhabditida</taxon>
        <taxon>Rhabditina</taxon>
        <taxon>Rhabditomorpha</taxon>
        <taxon>Rhabditoidea</taxon>
        <taxon>Rhabditidae</taxon>
        <taxon>Diploscapter</taxon>
    </lineage>
</organism>
<keyword evidence="4" id="KW-0963">Cytoplasm</keyword>
<keyword evidence="6" id="KW-0732">Signal</keyword>
<dbReference type="FunFam" id="2.30.36.70:FF:000001">
    <property type="entry name" value="Actin, alpha skeletal muscle"/>
    <property type="match status" value="1"/>
</dbReference>
<evidence type="ECO:0000313" key="12">
    <source>
        <dbReference type="EMBL" id="PAV60344.1"/>
    </source>
</evidence>
<dbReference type="Gene3D" id="3.40.50.410">
    <property type="entry name" value="von Willebrand factor, type A domain"/>
    <property type="match status" value="1"/>
</dbReference>
<evidence type="ECO:0000256" key="4">
    <source>
        <dbReference type="ARBA" id="ARBA00022490"/>
    </source>
</evidence>
<dbReference type="PROSITE" id="PS00406">
    <property type="entry name" value="ACTINS_1"/>
    <property type="match status" value="1"/>
</dbReference>
<evidence type="ECO:0000256" key="10">
    <source>
        <dbReference type="RuleBase" id="RU000487"/>
    </source>
</evidence>
<proteinExistence type="inferred from homology"/>
<comment type="similarity">
    <text evidence="3 10">Belongs to the actin family.</text>
</comment>
<dbReference type="Gene3D" id="3.90.640.10">
    <property type="entry name" value="Actin, Chain A, domain 4"/>
    <property type="match status" value="1"/>
</dbReference>
<keyword evidence="7" id="KW-0547">Nucleotide-binding</keyword>
<dbReference type="STRING" id="2018661.A0A2A2JFE2"/>
<accession>A0A2A2JFE2</accession>
<dbReference type="Proteomes" id="UP000218231">
    <property type="component" value="Unassembled WGS sequence"/>
</dbReference>
<dbReference type="InterPro" id="IPR004001">
    <property type="entry name" value="Actin_CS"/>
</dbReference>
<comment type="subcellular location">
    <subcellularLocation>
        <location evidence="1">Cytoplasm</location>
    </subcellularLocation>
    <subcellularLocation>
        <location evidence="2">Secreted</location>
    </subcellularLocation>
</comment>
<protein>
    <recommendedName>
        <fullName evidence="11">VWFA domain-containing protein</fullName>
    </recommendedName>
</protein>
<dbReference type="SMART" id="SM00268">
    <property type="entry name" value="ACTIN"/>
    <property type="match status" value="1"/>
</dbReference>
<dbReference type="Pfam" id="PF25106">
    <property type="entry name" value="VWA_4"/>
    <property type="match status" value="1"/>
</dbReference>
<dbReference type="AlphaFoldDB" id="A0A2A2JFE2"/>
<dbReference type="InterPro" id="IPR056861">
    <property type="entry name" value="HMCN1-like_VWA"/>
</dbReference>
<evidence type="ECO:0000256" key="6">
    <source>
        <dbReference type="ARBA" id="ARBA00022729"/>
    </source>
</evidence>
<dbReference type="PRINTS" id="PR00190">
    <property type="entry name" value="ACTIN"/>
</dbReference>
<dbReference type="SUPFAM" id="SSF53067">
    <property type="entry name" value="Actin-like ATPase domain"/>
    <property type="match status" value="2"/>
</dbReference>
<keyword evidence="13" id="KW-1185">Reference proteome</keyword>
<dbReference type="InterPro" id="IPR004000">
    <property type="entry name" value="Actin"/>
</dbReference>
<dbReference type="InterPro" id="IPR036465">
    <property type="entry name" value="vWFA_dom_sf"/>
</dbReference>
<dbReference type="SUPFAM" id="SSF53300">
    <property type="entry name" value="vWA-like"/>
    <property type="match status" value="1"/>
</dbReference>
<gene>
    <name evidence="12" type="ORF">WR25_07821</name>
</gene>
<evidence type="ECO:0000313" key="13">
    <source>
        <dbReference type="Proteomes" id="UP000218231"/>
    </source>
</evidence>
<dbReference type="InterPro" id="IPR043129">
    <property type="entry name" value="ATPase_NBD"/>
</dbReference>
<keyword evidence="9" id="KW-0206">Cytoskeleton</keyword>
<dbReference type="GO" id="GO:0005524">
    <property type="term" value="F:ATP binding"/>
    <property type="evidence" value="ECO:0007669"/>
    <property type="project" value="UniProtKB-KW"/>
</dbReference>
<evidence type="ECO:0000259" key="11">
    <source>
        <dbReference type="PROSITE" id="PS50234"/>
    </source>
</evidence>
<evidence type="ECO:0000256" key="1">
    <source>
        <dbReference type="ARBA" id="ARBA00004496"/>
    </source>
</evidence>
<evidence type="ECO:0000256" key="9">
    <source>
        <dbReference type="ARBA" id="ARBA00023212"/>
    </source>
</evidence>
<dbReference type="InterPro" id="IPR002035">
    <property type="entry name" value="VWF_A"/>
</dbReference>
<dbReference type="InterPro" id="IPR020902">
    <property type="entry name" value="Actin/actin-like_CS"/>
</dbReference>
<dbReference type="PANTHER" id="PTHR11937">
    <property type="entry name" value="ACTIN"/>
    <property type="match status" value="1"/>
</dbReference>
<evidence type="ECO:0000256" key="7">
    <source>
        <dbReference type="ARBA" id="ARBA00022741"/>
    </source>
</evidence>